<feature type="non-terminal residue" evidence="1">
    <location>
        <position position="1"/>
    </location>
</feature>
<protein>
    <submittedName>
        <fullName evidence="1">9014_t:CDS:1</fullName>
    </submittedName>
</protein>
<comment type="caution">
    <text evidence="1">The sequence shown here is derived from an EMBL/GenBank/DDBJ whole genome shotgun (WGS) entry which is preliminary data.</text>
</comment>
<accession>A0ACA9N5A3</accession>
<gene>
    <name evidence="1" type="ORF">SCALOS_LOCUS8106</name>
</gene>
<dbReference type="EMBL" id="CAJVPM010020445">
    <property type="protein sequence ID" value="CAG8634984.1"/>
    <property type="molecule type" value="Genomic_DNA"/>
</dbReference>
<reference evidence="1" key="1">
    <citation type="submission" date="2021-06" db="EMBL/GenBank/DDBJ databases">
        <authorList>
            <person name="Kallberg Y."/>
            <person name="Tangrot J."/>
            <person name="Rosling A."/>
        </authorList>
    </citation>
    <scope>NUCLEOTIDE SEQUENCE</scope>
    <source>
        <strain evidence="1">AU212A</strain>
    </source>
</reference>
<organism evidence="1 2">
    <name type="scientific">Scutellospora calospora</name>
    <dbReference type="NCBI Taxonomy" id="85575"/>
    <lineage>
        <taxon>Eukaryota</taxon>
        <taxon>Fungi</taxon>
        <taxon>Fungi incertae sedis</taxon>
        <taxon>Mucoromycota</taxon>
        <taxon>Glomeromycotina</taxon>
        <taxon>Glomeromycetes</taxon>
        <taxon>Diversisporales</taxon>
        <taxon>Gigasporaceae</taxon>
        <taxon>Scutellospora</taxon>
    </lineage>
</organism>
<evidence type="ECO:0000313" key="1">
    <source>
        <dbReference type="EMBL" id="CAG8634984.1"/>
    </source>
</evidence>
<sequence length="478" mass="55453">THEIIDLSNNFDNEKYETYIEKKWATSTYTFLKCKSWPIHLVIKENKNVKVLLKDSSQAILLPTNISFGERAMSAILIFGINPRRKLDDKYMEFLKLTMSHVNAFLMHGKSVEEEKMQSKLLSDLNHQKVMFFHNISHELKTPLTLMFSPLEEVINTCPQGTQMMSHLQIIRRNTFRLLKLINTLLQYSSIESGLLDANYRETDIIELTRELAVNFEGMAKKLKLDYIIDIPSSIDFNKSVKDKVYLDHDMYETIVFNLCSNALKHTWSGHVKVRVGIPETVLPNIFQRFYRVESQSSRSHEGTGIGLTLVKELVTRHGGDITVTSVVNKGTTFKCWFPIGHQHLPINQKSFNDKENLPNQENKLFSKQQLYLEESSQWIQDNPIVDNDDDILIQKLNDCNLDEDQMSTKDVVFMNDSINIYDNKHRYQILLVDDNSDMRNYLTDLLKEFDVHRACDGRDAIRVLKKLNQLPDLILSG</sequence>
<name>A0ACA9N5A3_9GLOM</name>
<dbReference type="Proteomes" id="UP000789860">
    <property type="component" value="Unassembled WGS sequence"/>
</dbReference>
<keyword evidence="2" id="KW-1185">Reference proteome</keyword>
<evidence type="ECO:0000313" key="2">
    <source>
        <dbReference type="Proteomes" id="UP000789860"/>
    </source>
</evidence>
<feature type="non-terminal residue" evidence="1">
    <location>
        <position position="478"/>
    </location>
</feature>
<proteinExistence type="predicted"/>